<evidence type="ECO:0000313" key="11">
    <source>
        <dbReference type="Proteomes" id="UP000678228"/>
    </source>
</evidence>
<keyword evidence="8" id="KW-0732">Signal</keyword>
<dbReference type="Gene3D" id="2.115.10.20">
    <property type="entry name" value="Glycosyl hydrolase domain, family 43"/>
    <property type="match status" value="1"/>
</dbReference>
<keyword evidence="11" id="KW-1185">Reference proteome</keyword>
<dbReference type="EMBL" id="JAGKSQ010000001">
    <property type="protein sequence ID" value="MBP3950112.1"/>
    <property type="molecule type" value="Genomic_DNA"/>
</dbReference>
<feature type="domain" description="Extracellular endo-alpha-(1-&gt;5)-L-arabinanase C-terminal" evidence="9">
    <location>
        <begin position="387"/>
        <end position="490"/>
    </location>
</feature>
<evidence type="ECO:0000313" key="10">
    <source>
        <dbReference type="EMBL" id="MBP3950112.1"/>
    </source>
</evidence>
<feature type="signal peptide" evidence="8">
    <location>
        <begin position="1"/>
        <end position="23"/>
    </location>
</feature>
<evidence type="ECO:0000256" key="5">
    <source>
        <dbReference type="PIRSR" id="PIRSR606710-1"/>
    </source>
</evidence>
<protein>
    <submittedName>
        <fullName evidence="10">Glycoside hydrolase family 43 protein</fullName>
    </submittedName>
</protein>
<dbReference type="InterPro" id="IPR050727">
    <property type="entry name" value="GH43_arabinanases"/>
</dbReference>
<dbReference type="Pfam" id="PF04616">
    <property type="entry name" value="Glyco_hydro_43"/>
    <property type="match status" value="1"/>
</dbReference>
<accession>A0A941ANA7</accession>
<evidence type="ECO:0000256" key="4">
    <source>
        <dbReference type="ARBA" id="ARBA00023295"/>
    </source>
</evidence>
<dbReference type="PROSITE" id="PS51257">
    <property type="entry name" value="PROKAR_LIPOPROTEIN"/>
    <property type="match status" value="1"/>
</dbReference>
<dbReference type="GO" id="GO:0004553">
    <property type="term" value="F:hydrolase activity, hydrolyzing O-glycosyl compounds"/>
    <property type="evidence" value="ECO:0007669"/>
    <property type="project" value="InterPro"/>
</dbReference>
<dbReference type="Proteomes" id="UP000678228">
    <property type="component" value="Unassembled WGS sequence"/>
</dbReference>
<reference evidence="10" key="1">
    <citation type="submission" date="2021-03" db="EMBL/GenBank/DDBJ databases">
        <title>Bacillus suaedae sp. nov., isolated from Suaeda aralocaspica.</title>
        <authorList>
            <person name="Lei R.F.R."/>
        </authorList>
    </citation>
    <scope>NUCLEOTIDE SEQUENCE</scope>
    <source>
        <strain evidence="10">YZJH907-2</strain>
    </source>
</reference>
<dbReference type="AlphaFoldDB" id="A0A941ANA7"/>
<evidence type="ECO:0000256" key="3">
    <source>
        <dbReference type="ARBA" id="ARBA00022801"/>
    </source>
</evidence>
<dbReference type="SUPFAM" id="SSF75005">
    <property type="entry name" value="Arabinanase/levansucrase/invertase"/>
    <property type="match status" value="1"/>
</dbReference>
<comment type="similarity">
    <text evidence="2 7">Belongs to the glycosyl hydrolase 43 family.</text>
</comment>
<sequence>MNKKKRLYSKLTVLGLVTTFALLGGCSDNSNETNQAETPSFEDVSVHDPSVIKDDGTYYVFGSHLAAAKTDDLMNWEQIEGDGADASNSLFDNVKEELSETFEWAQTDTLWAADVTQLEDGRYYMYYNACRGDSPRSAMGVAVSDNIEGPYEDLGIILKSGMGAGEDDVDGTPYDDAFYPEVYNATVHPNVVDPHTFFDKDGKLWMVYGSYSGGIFILEMDATTGMPLEGQGYGKKLLGGDHSRIEAPYMVYSPETDYYYLYLSYGGLDAIGGYNMRVVRSENPDGPYYDAAGNEMTDVKGAAGTVFDDGSIEPFGVKLMGNFEFTNPETEISSGYVSPGHNSVYYDEETDEQFLIFHTRFPDEGEFHQVRVHQMFMNEDGWPVVAPHRYTEESLAQVSEKEIRGEYSFINHGKEISDEVKESLSIELEKNNSISGDVSGEWKLTDENSAELTIDGVTYKGVFLEQWSPTAEAVVMTFTALSEEGIAIWGSKIQ</sequence>
<evidence type="ECO:0000256" key="2">
    <source>
        <dbReference type="ARBA" id="ARBA00009865"/>
    </source>
</evidence>
<dbReference type="GO" id="GO:0005975">
    <property type="term" value="P:carbohydrate metabolic process"/>
    <property type="evidence" value="ECO:0007669"/>
    <property type="project" value="InterPro"/>
</dbReference>
<dbReference type="InterPro" id="IPR032291">
    <property type="entry name" value="Abn2_C"/>
</dbReference>
<dbReference type="InterPro" id="IPR023296">
    <property type="entry name" value="Glyco_hydro_beta-prop_sf"/>
</dbReference>
<organism evidence="10 11">
    <name type="scientific">Halalkalibacter suaedae</name>
    <dbReference type="NCBI Taxonomy" id="2822140"/>
    <lineage>
        <taxon>Bacteria</taxon>
        <taxon>Bacillati</taxon>
        <taxon>Bacillota</taxon>
        <taxon>Bacilli</taxon>
        <taxon>Bacillales</taxon>
        <taxon>Bacillaceae</taxon>
        <taxon>Halalkalibacter</taxon>
    </lineage>
</organism>
<dbReference type="RefSeq" id="WP_210595725.1">
    <property type="nucleotide sequence ID" value="NZ_JAGKSQ010000001.1"/>
</dbReference>
<feature type="active site" description="Proton acceptor" evidence="5">
    <location>
        <position position="48"/>
    </location>
</feature>
<evidence type="ECO:0000256" key="6">
    <source>
        <dbReference type="PIRSR" id="PIRSR606710-2"/>
    </source>
</evidence>
<gene>
    <name evidence="10" type="ORF">J7W16_03130</name>
</gene>
<evidence type="ECO:0000256" key="1">
    <source>
        <dbReference type="ARBA" id="ARBA00004834"/>
    </source>
</evidence>
<proteinExistence type="inferred from homology"/>
<dbReference type="Pfam" id="PF16369">
    <property type="entry name" value="GH43_C"/>
    <property type="match status" value="1"/>
</dbReference>
<dbReference type="Gene3D" id="2.40.128.10">
    <property type="match status" value="1"/>
</dbReference>
<dbReference type="PANTHER" id="PTHR43301">
    <property type="entry name" value="ARABINAN ENDO-1,5-ALPHA-L-ARABINOSIDASE"/>
    <property type="match status" value="1"/>
</dbReference>
<dbReference type="InterPro" id="IPR006710">
    <property type="entry name" value="Glyco_hydro_43"/>
</dbReference>
<keyword evidence="4 7" id="KW-0326">Glycosidase</keyword>
<evidence type="ECO:0000259" key="9">
    <source>
        <dbReference type="Pfam" id="PF16369"/>
    </source>
</evidence>
<name>A0A941ANA7_9BACI</name>
<dbReference type="CDD" id="cd18832">
    <property type="entry name" value="GH43_GsAbnA-like"/>
    <property type="match status" value="1"/>
</dbReference>
<feature type="active site" description="Proton donor" evidence="5">
    <location>
        <position position="246"/>
    </location>
</feature>
<evidence type="ECO:0000256" key="7">
    <source>
        <dbReference type="RuleBase" id="RU361187"/>
    </source>
</evidence>
<evidence type="ECO:0000256" key="8">
    <source>
        <dbReference type="SAM" id="SignalP"/>
    </source>
</evidence>
<feature type="chain" id="PRO_5038821048" evidence="8">
    <location>
        <begin position="24"/>
        <end position="494"/>
    </location>
</feature>
<keyword evidence="3 7" id="KW-0378">Hydrolase</keyword>
<comment type="caution">
    <text evidence="10">The sequence shown here is derived from an EMBL/GenBank/DDBJ whole genome shotgun (WGS) entry which is preliminary data.</text>
</comment>
<dbReference type="PANTHER" id="PTHR43301:SF3">
    <property type="entry name" value="ARABINAN ENDO-1,5-ALPHA-L-ARABINOSIDASE A-RELATED"/>
    <property type="match status" value="1"/>
</dbReference>
<feature type="site" description="Important for catalytic activity, responsible for pKa modulation of the active site Glu and correct orientation of both the proton donor and substrate" evidence="6">
    <location>
        <position position="193"/>
    </location>
</feature>
<comment type="pathway">
    <text evidence="1">Glycan metabolism; L-arabinan degradation.</text>
</comment>